<dbReference type="STRING" id="428990.SAMN06295987_104272"/>
<name>A0A1U6I6H5_9SPHN</name>
<reference evidence="2" key="1">
    <citation type="submission" date="2017-02" db="EMBL/GenBank/DDBJ databases">
        <authorList>
            <person name="Varghese N."/>
            <person name="Submissions S."/>
        </authorList>
    </citation>
    <scope>NUCLEOTIDE SEQUENCE [LARGE SCALE GENOMIC DNA]</scope>
    <source>
        <strain evidence="2">SM117</strain>
    </source>
</reference>
<organism evidence="1 2">
    <name type="scientific">Novosphingobium mathurense</name>
    <dbReference type="NCBI Taxonomy" id="428990"/>
    <lineage>
        <taxon>Bacteria</taxon>
        <taxon>Pseudomonadati</taxon>
        <taxon>Pseudomonadota</taxon>
        <taxon>Alphaproteobacteria</taxon>
        <taxon>Sphingomonadales</taxon>
        <taxon>Sphingomonadaceae</taxon>
        <taxon>Novosphingobium</taxon>
    </lineage>
</organism>
<dbReference type="AlphaFoldDB" id="A0A1U6I6H5"/>
<proteinExistence type="predicted"/>
<evidence type="ECO:0000313" key="1">
    <source>
        <dbReference type="EMBL" id="SLK03644.1"/>
    </source>
</evidence>
<sequence>MRDDVAEIAKGLTKAQCKAVMSARKTFSGIVHVWHSHIDTIKSVHRKGLCTDPDGNRGYAIETPLGLAVRTYLLETDNGR</sequence>
<dbReference type="Proteomes" id="UP000190989">
    <property type="component" value="Unassembled WGS sequence"/>
</dbReference>
<accession>A0A1U6I6H5</accession>
<dbReference type="RefSeq" id="WP_079730919.1">
    <property type="nucleotide sequence ID" value="NZ_FVZE01000004.1"/>
</dbReference>
<gene>
    <name evidence="1" type="ORF">SAMN06295987_104272</name>
</gene>
<evidence type="ECO:0000313" key="2">
    <source>
        <dbReference type="Proteomes" id="UP000190989"/>
    </source>
</evidence>
<protein>
    <submittedName>
        <fullName evidence="1">Uncharacterized protein</fullName>
    </submittedName>
</protein>
<keyword evidence="2" id="KW-1185">Reference proteome</keyword>
<dbReference type="EMBL" id="FVZE01000004">
    <property type="protein sequence ID" value="SLK03644.1"/>
    <property type="molecule type" value="Genomic_DNA"/>
</dbReference>